<reference evidence="2 3" key="1">
    <citation type="journal article" date="2019" name="Sci. Rep.">
        <title>Orb-weaving spider Araneus ventricosus genome elucidates the spidroin gene catalogue.</title>
        <authorList>
            <person name="Kono N."/>
            <person name="Nakamura H."/>
            <person name="Ohtoshi R."/>
            <person name="Moran D.A.P."/>
            <person name="Shinohara A."/>
            <person name="Yoshida Y."/>
            <person name="Fujiwara M."/>
            <person name="Mori M."/>
            <person name="Tomita M."/>
            <person name="Arakawa K."/>
        </authorList>
    </citation>
    <scope>NUCLEOTIDE SEQUENCE [LARGE SCALE GENOMIC DNA]</scope>
</reference>
<feature type="compositionally biased region" description="Polar residues" evidence="1">
    <location>
        <begin position="1"/>
        <end position="20"/>
    </location>
</feature>
<organism evidence="2 3">
    <name type="scientific">Araneus ventricosus</name>
    <name type="common">Orbweaver spider</name>
    <name type="synonym">Epeira ventricosa</name>
    <dbReference type="NCBI Taxonomy" id="182803"/>
    <lineage>
        <taxon>Eukaryota</taxon>
        <taxon>Metazoa</taxon>
        <taxon>Ecdysozoa</taxon>
        <taxon>Arthropoda</taxon>
        <taxon>Chelicerata</taxon>
        <taxon>Arachnida</taxon>
        <taxon>Araneae</taxon>
        <taxon>Araneomorphae</taxon>
        <taxon>Entelegynae</taxon>
        <taxon>Araneoidea</taxon>
        <taxon>Araneidae</taxon>
        <taxon>Araneus</taxon>
    </lineage>
</organism>
<dbReference type="AlphaFoldDB" id="A0A4Y2GT14"/>
<feature type="region of interest" description="Disordered" evidence="1">
    <location>
        <begin position="1"/>
        <end position="21"/>
    </location>
</feature>
<proteinExistence type="predicted"/>
<keyword evidence="3" id="KW-1185">Reference proteome</keyword>
<protein>
    <submittedName>
        <fullName evidence="2">Uncharacterized protein</fullName>
    </submittedName>
</protein>
<dbReference type="EMBL" id="BGPR01001522">
    <property type="protein sequence ID" value="GBM55945.1"/>
    <property type="molecule type" value="Genomic_DNA"/>
</dbReference>
<comment type="caution">
    <text evidence="2">The sequence shown here is derived from an EMBL/GenBank/DDBJ whole genome shotgun (WGS) entry which is preliminary data.</text>
</comment>
<sequence length="96" mass="10485">MTTTKPEQQLPSPSISTTQPGGCLTPYISGRQNTPGICSGIGFQVWKPSGPKAGTLPLGHRRPRKEEKEMLITVFGMLPINIPKLQISQKWALDSK</sequence>
<evidence type="ECO:0000313" key="2">
    <source>
        <dbReference type="EMBL" id="GBM55945.1"/>
    </source>
</evidence>
<name>A0A4Y2GT14_ARAVE</name>
<gene>
    <name evidence="2" type="ORF">AVEN_240558_1</name>
</gene>
<evidence type="ECO:0000256" key="1">
    <source>
        <dbReference type="SAM" id="MobiDB-lite"/>
    </source>
</evidence>
<dbReference type="Proteomes" id="UP000499080">
    <property type="component" value="Unassembled WGS sequence"/>
</dbReference>
<evidence type="ECO:0000313" key="3">
    <source>
        <dbReference type="Proteomes" id="UP000499080"/>
    </source>
</evidence>
<accession>A0A4Y2GT14</accession>